<evidence type="ECO:0000256" key="10">
    <source>
        <dbReference type="SAM" id="MobiDB-lite"/>
    </source>
</evidence>
<keyword evidence="7" id="KW-0496">Mitochondrion</keyword>
<organism evidence="12 13">
    <name type="scientific">Funneliformis caledonium</name>
    <dbReference type="NCBI Taxonomy" id="1117310"/>
    <lineage>
        <taxon>Eukaryota</taxon>
        <taxon>Fungi</taxon>
        <taxon>Fungi incertae sedis</taxon>
        <taxon>Mucoromycota</taxon>
        <taxon>Glomeromycotina</taxon>
        <taxon>Glomeromycetes</taxon>
        <taxon>Glomerales</taxon>
        <taxon>Glomeraceae</taxon>
        <taxon>Funneliformis</taxon>
    </lineage>
</organism>
<protein>
    <recommendedName>
        <fullName evidence="4">type II protein arginine methyltransferase</fullName>
        <ecNumber evidence="4">2.1.1.320</ecNumber>
    </recommendedName>
</protein>
<comment type="caution">
    <text evidence="12">The sequence shown here is derived from an EMBL/GenBank/DDBJ whole genome shotgun (WGS) entry which is preliminary data.</text>
</comment>
<comment type="catalytic activity">
    <reaction evidence="9">
        <text>L-arginyl-[protein] + 2 S-adenosyl-L-methionine = N(omega),N(omega)'-dimethyl-L-arginyl-[protein] + 2 S-adenosyl-L-homocysteine + 2 H(+)</text>
        <dbReference type="Rhea" id="RHEA:48108"/>
        <dbReference type="Rhea" id="RHEA-COMP:10532"/>
        <dbReference type="Rhea" id="RHEA-COMP:11992"/>
        <dbReference type="ChEBI" id="CHEBI:15378"/>
        <dbReference type="ChEBI" id="CHEBI:29965"/>
        <dbReference type="ChEBI" id="CHEBI:57856"/>
        <dbReference type="ChEBI" id="CHEBI:59789"/>
        <dbReference type="ChEBI" id="CHEBI:88221"/>
        <dbReference type="EC" id="2.1.1.320"/>
    </reaction>
</comment>
<dbReference type="PANTHER" id="PTHR12049:SF7">
    <property type="entry name" value="PROTEIN ARGININE METHYLTRANSFERASE NDUFAF7, MITOCHONDRIAL"/>
    <property type="match status" value="1"/>
</dbReference>
<dbReference type="GO" id="GO:0032259">
    <property type="term" value="P:methylation"/>
    <property type="evidence" value="ECO:0007669"/>
    <property type="project" value="UniProtKB-KW"/>
</dbReference>
<evidence type="ECO:0000256" key="5">
    <source>
        <dbReference type="ARBA" id="ARBA00022603"/>
    </source>
</evidence>
<sequence length="714" mass="81593">LMATPRVPIVKGQYPIPYGDPKKIRFTIPGPQSETSSFSEHHTTSSEDEDYDGNEYFVEKIISHRNKPDGGYQYYLKWKDYPDSENSWEDEKNVQVYVFIPFIFLTFSYATELLKTYWRKRGGKPIANSSSSTKYKDCTSSFPSKPSVNKKSNGQVKSSSFSVKKPSLSYRKTSHKSHTNGITNIASSESASKSHNHSLVKYRKENAQKFNYSKRNDLNFEKETSSKLSRLGEFNKYNPSSTIEVNKSENHVSSKIKSRITPNLDDEESDESFSDATYQDTMEIDEVNEDEPFVAQQNEQDSNKKPRIEFPKAKLGPRKPKSYSLINEKESSNMKSLGENWDPYIEEVVAIEPHDQNPNVLWIYISWRSGYISVHLNTEVNKLCPLSEKGPISIATYMKQVLTNPNSGYYMKGDVFGVKGDFITSPEVSQMFGKSQKSQIIELGPGRGTLMDDMLRAMSNFSNFYNTINGVHLIEISPELRKLQLKKLCENQIEGVPEMVNRDNDGMKFYWHNKIEDIPAECSFIVAHEFFDALPIHRFELTDKGWREYMVDIDTSVDSSYHFRLILSPQPTKESITLTSSSQYAKFNIGDRIEISPDSCNMTQKISNQISKFGGAALIIDYGQDYVQSDTLRAIKDHKFVHSLSLPGYADLSVDVNFFYLKESIQGQVNTFGPVTQSKFLHSMGITTRLSMLLNQTTSIEQHKALFNSYKRLF</sequence>
<dbReference type="InterPro" id="IPR023780">
    <property type="entry name" value="Chromo_domain"/>
</dbReference>
<feature type="non-terminal residue" evidence="12">
    <location>
        <position position="714"/>
    </location>
</feature>
<evidence type="ECO:0000256" key="6">
    <source>
        <dbReference type="ARBA" id="ARBA00022679"/>
    </source>
</evidence>
<keyword evidence="5" id="KW-0489">Methyltransferase</keyword>
<dbReference type="Pfam" id="PF02636">
    <property type="entry name" value="Methyltransf_28"/>
    <property type="match status" value="1"/>
</dbReference>
<evidence type="ECO:0000256" key="2">
    <source>
        <dbReference type="ARBA" id="ARBA00004173"/>
    </source>
</evidence>
<comment type="similarity">
    <text evidence="3">Belongs to the NDUFAF7 family.</text>
</comment>
<dbReference type="SUPFAM" id="SSF54160">
    <property type="entry name" value="Chromo domain-like"/>
    <property type="match status" value="1"/>
</dbReference>
<dbReference type="InterPro" id="IPR000953">
    <property type="entry name" value="Chromo/chromo_shadow_dom"/>
</dbReference>
<dbReference type="SUPFAM" id="SSF53335">
    <property type="entry name" value="S-adenosyl-L-methionine-dependent methyltransferases"/>
    <property type="match status" value="1"/>
</dbReference>
<dbReference type="Gene3D" id="3.40.50.12710">
    <property type="match status" value="1"/>
</dbReference>
<dbReference type="AlphaFoldDB" id="A0A9N9GGD3"/>
<dbReference type="InterPro" id="IPR003788">
    <property type="entry name" value="NDUFAF7"/>
</dbReference>
<feature type="compositionally biased region" description="Acidic residues" evidence="10">
    <location>
        <begin position="264"/>
        <end position="273"/>
    </location>
</feature>
<dbReference type="Pfam" id="PF00385">
    <property type="entry name" value="Chromo"/>
    <property type="match status" value="1"/>
</dbReference>
<dbReference type="GO" id="GO:0005739">
    <property type="term" value="C:mitochondrion"/>
    <property type="evidence" value="ECO:0007669"/>
    <property type="project" value="UniProtKB-SubCell"/>
</dbReference>
<dbReference type="Gene3D" id="2.40.50.40">
    <property type="match status" value="1"/>
</dbReference>
<dbReference type="PROSITE" id="PS50013">
    <property type="entry name" value="CHROMO_2"/>
    <property type="match status" value="1"/>
</dbReference>
<proteinExistence type="inferred from homology"/>
<dbReference type="InterPro" id="IPR029063">
    <property type="entry name" value="SAM-dependent_MTases_sf"/>
</dbReference>
<dbReference type="EC" id="2.1.1.320" evidence="4"/>
<dbReference type="EMBL" id="CAJVPQ010002783">
    <property type="protein sequence ID" value="CAG8608409.1"/>
    <property type="molecule type" value="Genomic_DNA"/>
</dbReference>
<evidence type="ECO:0000256" key="8">
    <source>
        <dbReference type="ARBA" id="ARBA00023242"/>
    </source>
</evidence>
<keyword evidence="6" id="KW-0808">Transferase</keyword>
<evidence type="ECO:0000259" key="11">
    <source>
        <dbReference type="PROSITE" id="PS50013"/>
    </source>
</evidence>
<feature type="region of interest" description="Disordered" evidence="10">
    <location>
        <begin position="126"/>
        <end position="197"/>
    </location>
</feature>
<dbReference type="InterPro" id="IPR038375">
    <property type="entry name" value="NDUFAF7_sf"/>
</dbReference>
<dbReference type="PANTHER" id="PTHR12049">
    <property type="entry name" value="PROTEIN ARGININE METHYLTRANSFERASE NDUFAF7, MITOCHONDRIAL"/>
    <property type="match status" value="1"/>
</dbReference>
<dbReference type="CDD" id="cd00024">
    <property type="entry name" value="CD_CSD"/>
    <property type="match status" value="1"/>
</dbReference>
<dbReference type="GO" id="GO:0005634">
    <property type="term" value="C:nucleus"/>
    <property type="evidence" value="ECO:0007669"/>
    <property type="project" value="UniProtKB-SubCell"/>
</dbReference>
<evidence type="ECO:0000256" key="3">
    <source>
        <dbReference type="ARBA" id="ARBA00005891"/>
    </source>
</evidence>
<evidence type="ECO:0000313" key="12">
    <source>
        <dbReference type="EMBL" id="CAG8608409.1"/>
    </source>
</evidence>
<dbReference type="GO" id="GO:0032981">
    <property type="term" value="P:mitochondrial respiratory chain complex I assembly"/>
    <property type="evidence" value="ECO:0007669"/>
    <property type="project" value="TreeGrafter"/>
</dbReference>
<keyword evidence="8" id="KW-0539">Nucleus</keyword>
<comment type="subcellular location">
    <subcellularLocation>
        <location evidence="2">Mitochondrion</location>
    </subcellularLocation>
    <subcellularLocation>
        <location evidence="1">Nucleus</location>
    </subcellularLocation>
</comment>
<gene>
    <name evidence="12" type="ORF">FCALED_LOCUS8945</name>
</gene>
<keyword evidence="13" id="KW-1185">Reference proteome</keyword>
<dbReference type="GO" id="GO:0035243">
    <property type="term" value="F:protein-arginine omega-N symmetric methyltransferase activity"/>
    <property type="evidence" value="ECO:0007669"/>
    <property type="project" value="UniProtKB-EC"/>
</dbReference>
<dbReference type="OrthoDB" id="5595109at2759"/>
<evidence type="ECO:0000256" key="7">
    <source>
        <dbReference type="ARBA" id="ARBA00023128"/>
    </source>
</evidence>
<evidence type="ECO:0000256" key="4">
    <source>
        <dbReference type="ARBA" id="ARBA00011935"/>
    </source>
</evidence>
<feature type="domain" description="Chromo" evidence="11">
    <location>
        <begin position="56"/>
        <end position="129"/>
    </location>
</feature>
<accession>A0A9N9GGD3</accession>
<evidence type="ECO:0000313" key="13">
    <source>
        <dbReference type="Proteomes" id="UP000789570"/>
    </source>
</evidence>
<feature type="compositionally biased region" description="Polar residues" evidence="10">
    <location>
        <begin position="127"/>
        <end position="156"/>
    </location>
</feature>
<feature type="compositionally biased region" description="Basic and acidic residues" evidence="10">
    <location>
        <begin position="301"/>
        <end position="312"/>
    </location>
</feature>
<feature type="region of interest" description="Disordered" evidence="10">
    <location>
        <begin position="245"/>
        <end position="275"/>
    </location>
</feature>
<reference evidence="12" key="1">
    <citation type="submission" date="2021-06" db="EMBL/GenBank/DDBJ databases">
        <authorList>
            <person name="Kallberg Y."/>
            <person name="Tangrot J."/>
            <person name="Rosling A."/>
        </authorList>
    </citation>
    <scope>NUCLEOTIDE SEQUENCE</scope>
    <source>
        <strain evidence="12">UK204</strain>
    </source>
</reference>
<evidence type="ECO:0000256" key="1">
    <source>
        <dbReference type="ARBA" id="ARBA00004123"/>
    </source>
</evidence>
<feature type="compositionally biased region" description="Low complexity" evidence="10">
    <location>
        <begin position="157"/>
        <end position="169"/>
    </location>
</feature>
<name>A0A9N9GGD3_9GLOM</name>
<dbReference type="InterPro" id="IPR023779">
    <property type="entry name" value="Chromodomain_CS"/>
</dbReference>
<dbReference type="PROSITE" id="PS00598">
    <property type="entry name" value="CHROMO_1"/>
    <property type="match status" value="1"/>
</dbReference>
<feature type="region of interest" description="Disordered" evidence="10">
    <location>
        <begin position="295"/>
        <end position="329"/>
    </location>
</feature>
<dbReference type="Proteomes" id="UP000789570">
    <property type="component" value="Unassembled WGS sequence"/>
</dbReference>
<evidence type="ECO:0000256" key="9">
    <source>
        <dbReference type="ARBA" id="ARBA00048612"/>
    </source>
</evidence>
<dbReference type="SMART" id="SM00298">
    <property type="entry name" value="CHROMO"/>
    <property type="match status" value="1"/>
</dbReference>
<feature type="region of interest" description="Disordered" evidence="10">
    <location>
        <begin position="29"/>
        <end position="50"/>
    </location>
</feature>
<dbReference type="InterPro" id="IPR016197">
    <property type="entry name" value="Chromo-like_dom_sf"/>
</dbReference>